<dbReference type="PANTHER" id="PTHR47429">
    <property type="entry name" value="PROTEIN TWIN LOV 1"/>
    <property type="match status" value="1"/>
</dbReference>
<dbReference type="PANTHER" id="PTHR47429:SF2">
    <property type="entry name" value="PROTEIN TWIN LOV 1"/>
    <property type="match status" value="1"/>
</dbReference>
<reference evidence="6" key="1">
    <citation type="submission" date="2023-03" db="EMBL/GenBank/DDBJ databases">
        <title>Massive genome expansion in bonnet fungi (Mycena s.s.) driven by repeated elements and novel gene families across ecological guilds.</title>
        <authorList>
            <consortium name="Lawrence Berkeley National Laboratory"/>
            <person name="Harder C.B."/>
            <person name="Miyauchi S."/>
            <person name="Viragh M."/>
            <person name="Kuo A."/>
            <person name="Thoen E."/>
            <person name="Andreopoulos B."/>
            <person name="Lu D."/>
            <person name="Skrede I."/>
            <person name="Drula E."/>
            <person name="Henrissat B."/>
            <person name="Morin E."/>
            <person name="Kohler A."/>
            <person name="Barry K."/>
            <person name="LaButti K."/>
            <person name="Morin E."/>
            <person name="Salamov A."/>
            <person name="Lipzen A."/>
            <person name="Mereny Z."/>
            <person name="Hegedus B."/>
            <person name="Baldrian P."/>
            <person name="Stursova M."/>
            <person name="Weitz H."/>
            <person name="Taylor A."/>
            <person name="Grigoriev I.V."/>
            <person name="Nagy L.G."/>
            <person name="Martin F."/>
            <person name="Kauserud H."/>
        </authorList>
    </citation>
    <scope>NUCLEOTIDE SEQUENCE</scope>
    <source>
        <strain evidence="6">CBHHK200</strain>
    </source>
</reference>
<dbReference type="Proteomes" id="UP001218188">
    <property type="component" value="Unassembled WGS sequence"/>
</dbReference>
<evidence type="ECO:0000256" key="3">
    <source>
        <dbReference type="ARBA" id="ARBA00022991"/>
    </source>
</evidence>
<dbReference type="Pfam" id="PF13426">
    <property type="entry name" value="PAS_9"/>
    <property type="match status" value="1"/>
</dbReference>
<sequence>MSSASDNAASTDSNIPPISPINPPPERKLTIRVPVEYTPPTPPPSAELPAIPPPRASLTTPVLAMVRKRASAPVSSWSAAEALPTHEKIPRPKELPPSEEPVMPAVLEAPETPTTPVPQGEATTQPKIILMAASHSAIHLPTAGKRVQPVVPDKHAKYGAELLPTPPPSHTASRPRRKSTPGNKTEAPRRVRNSPSHVSLIDFDSSSDEREDEESAQSESQTPSIPEEDDAPTPTPRRPKLASNDSDLSRWAPDPVYFPQAISVSYAVNPQRQQRSTRSRSSTSNSMRSGERQGSMTGSTRRPGTGSSRHAPLMSSVPMDAVQRDVDYTMRALMSPEMLATMLSDPLARQRFREFLSLDSSTAELDCYTDVQFLSQTIEQLGANGRAFRDLYISSSSDAHVKLAPDVRRELLGVLQHVLAVDSSLGSTQNQLLESLYNDQFQRFVKHKIIQEAHVTLGKANLTSQQSEGLGDTFVLTNPRLPDHPIVLVSDGFVDVTGYPKAQIIGRNCRFLQGPGTPPASVQRIRDGLNSGKGCTELLLNYRRNGEPFYCLLCIIPVRDTSGSIVYFIGGQTNVTGLLATDKGLDLQGTGAAQPFQMSPALAMLREQTSGSPLSAAADPSPRTRGAAGAVASHPPTSSGGFFRGLFGRASTLAPGTSMRPDGKQVIAGAEAMINAPGARGLQDQYALFQNTYNRILIFKFKKREITFVSPQMLTYLGLPTRTSRELHASPLIRDDIASLLTAGEDRNETRRLREELKDAIRRGSSCSLYCGVKIPAKGLLTRSDSTRHKFGMMHMTPIKDGDNVAVAFVAIFG</sequence>
<dbReference type="Gene3D" id="3.30.450.20">
    <property type="entry name" value="PAS domain"/>
    <property type="match status" value="1"/>
</dbReference>
<dbReference type="InterPro" id="IPR036305">
    <property type="entry name" value="RGS_sf"/>
</dbReference>
<dbReference type="Gene3D" id="1.10.167.10">
    <property type="entry name" value="Regulator of G-protein Signalling 4, domain 2"/>
    <property type="match status" value="1"/>
</dbReference>
<feature type="domain" description="RGS" evidence="5">
    <location>
        <begin position="338"/>
        <end position="446"/>
    </location>
</feature>
<keyword evidence="7" id="KW-1185">Reference proteome</keyword>
<dbReference type="CDD" id="cd00130">
    <property type="entry name" value="PAS"/>
    <property type="match status" value="1"/>
</dbReference>
<dbReference type="PROSITE" id="PS50132">
    <property type="entry name" value="RGS"/>
    <property type="match status" value="1"/>
</dbReference>
<evidence type="ECO:0000313" key="7">
    <source>
        <dbReference type="Proteomes" id="UP001218188"/>
    </source>
</evidence>
<feature type="compositionally biased region" description="Pro residues" evidence="4">
    <location>
        <begin position="37"/>
        <end position="55"/>
    </location>
</feature>
<feature type="region of interest" description="Disordered" evidence="4">
    <location>
        <begin position="140"/>
        <end position="252"/>
    </location>
</feature>
<feature type="compositionally biased region" description="Polar residues" evidence="4">
    <location>
        <begin position="292"/>
        <end position="308"/>
    </location>
</feature>
<dbReference type="SUPFAM" id="SSF55785">
    <property type="entry name" value="PYP-like sensor domain (PAS domain)"/>
    <property type="match status" value="1"/>
</dbReference>
<feature type="compositionally biased region" description="Low complexity" evidence="4">
    <location>
        <begin position="271"/>
        <end position="288"/>
    </location>
</feature>
<feature type="region of interest" description="Disordered" evidence="4">
    <location>
        <begin position="267"/>
        <end position="317"/>
    </location>
</feature>
<evidence type="ECO:0000256" key="4">
    <source>
        <dbReference type="SAM" id="MobiDB-lite"/>
    </source>
</evidence>
<dbReference type="InterPro" id="IPR035965">
    <property type="entry name" value="PAS-like_dom_sf"/>
</dbReference>
<keyword evidence="3" id="KW-0157">Chromophore</keyword>
<accession>A0AAD6SJB0</accession>
<dbReference type="InterPro" id="IPR000014">
    <property type="entry name" value="PAS"/>
</dbReference>
<protein>
    <recommendedName>
        <fullName evidence="5">RGS domain-containing protein</fullName>
    </recommendedName>
</protein>
<dbReference type="NCBIfam" id="TIGR00229">
    <property type="entry name" value="sensory_box"/>
    <property type="match status" value="1"/>
</dbReference>
<evidence type="ECO:0000259" key="5">
    <source>
        <dbReference type="PROSITE" id="PS50132"/>
    </source>
</evidence>
<feature type="region of interest" description="Disordered" evidence="4">
    <location>
        <begin position="73"/>
        <end position="100"/>
    </location>
</feature>
<feature type="region of interest" description="Disordered" evidence="4">
    <location>
        <begin position="1"/>
        <end position="56"/>
    </location>
</feature>
<dbReference type="SUPFAM" id="SSF48097">
    <property type="entry name" value="Regulator of G-protein signaling, RGS"/>
    <property type="match status" value="1"/>
</dbReference>
<dbReference type="AlphaFoldDB" id="A0AAD6SJB0"/>
<feature type="compositionally biased region" description="Basic and acidic residues" evidence="4">
    <location>
        <begin position="84"/>
        <end position="96"/>
    </location>
</feature>
<evidence type="ECO:0000256" key="2">
    <source>
        <dbReference type="ARBA" id="ARBA00022643"/>
    </source>
</evidence>
<keyword evidence="2" id="KW-0288">FMN</keyword>
<dbReference type="GO" id="GO:0005634">
    <property type="term" value="C:nucleus"/>
    <property type="evidence" value="ECO:0007669"/>
    <property type="project" value="TreeGrafter"/>
</dbReference>
<comment type="caution">
    <text evidence="6">The sequence shown here is derived from an EMBL/GenBank/DDBJ whole genome shotgun (WGS) entry which is preliminary data.</text>
</comment>
<dbReference type="InterPro" id="IPR044926">
    <property type="entry name" value="RGS_subdomain_2"/>
</dbReference>
<dbReference type="Pfam" id="PF00615">
    <property type="entry name" value="RGS"/>
    <property type="match status" value="1"/>
</dbReference>
<feature type="compositionally biased region" description="Acidic residues" evidence="4">
    <location>
        <begin position="205"/>
        <end position="216"/>
    </location>
</feature>
<dbReference type="EMBL" id="JARJCM010000114">
    <property type="protein sequence ID" value="KAJ7028277.1"/>
    <property type="molecule type" value="Genomic_DNA"/>
</dbReference>
<evidence type="ECO:0000256" key="1">
    <source>
        <dbReference type="ARBA" id="ARBA00022630"/>
    </source>
</evidence>
<dbReference type="InterPro" id="IPR016137">
    <property type="entry name" value="RGS"/>
</dbReference>
<keyword evidence="1" id="KW-0285">Flavoprotein</keyword>
<proteinExistence type="predicted"/>
<organism evidence="6 7">
    <name type="scientific">Mycena alexandri</name>
    <dbReference type="NCBI Taxonomy" id="1745969"/>
    <lineage>
        <taxon>Eukaryota</taxon>
        <taxon>Fungi</taxon>
        <taxon>Dikarya</taxon>
        <taxon>Basidiomycota</taxon>
        <taxon>Agaricomycotina</taxon>
        <taxon>Agaricomycetes</taxon>
        <taxon>Agaricomycetidae</taxon>
        <taxon>Agaricales</taxon>
        <taxon>Marasmiineae</taxon>
        <taxon>Mycenaceae</taxon>
        <taxon>Mycena</taxon>
    </lineage>
</organism>
<gene>
    <name evidence="6" type="ORF">C8F04DRAFT_1119954</name>
</gene>
<name>A0AAD6SJB0_9AGAR</name>
<feature type="region of interest" description="Disordered" evidence="4">
    <location>
        <begin position="609"/>
        <end position="635"/>
    </location>
</feature>
<feature type="compositionally biased region" description="Low complexity" evidence="4">
    <location>
        <begin position="1"/>
        <end position="16"/>
    </location>
</feature>
<evidence type="ECO:0000313" key="6">
    <source>
        <dbReference type="EMBL" id="KAJ7028277.1"/>
    </source>
</evidence>